<feature type="transmembrane region" description="Helical" evidence="1">
    <location>
        <begin position="111"/>
        <end position="133"/>
    </location>
</feature>
<keyword evidence="3" id="KW-1185">Reference proteome</keyword>
<feature type="transmembrane region" description="Helical" evidence="1">
    <location>
        <begin position="56"/>
        <end position="75"/>
    </location>
</feature>
<name>A0A6N9H7H4_9MICO</name>
<feature type="transmembrane region" description="Helical" evidence="1">
    <location>
        <begin position="165"/>
        <end position="184"/>
    </location>
</feature>
<dbReference type="Proteomes" id="UP000469215">
    <property type="component" value="Unassembled WGS sequence"/>
</dbReference>
<proteinExistence type="predicted"/>
<dbReference type="RefSeq" id="WP_160952956.1">
    <property type="nucleotide sequence ID" value="NZ_WWEQ01000018.1"/>
</dbReference>
<feature type="transmembrane region" description="Helical" evidence="1">
    <location>
        <begin position="235"/>
        <end position="256"/>
    </location>
</feature>
<feature type="transmembrane region" description="Helical" evidence="1">
    <location>
        <begin position="190"/>
        <end position="215"/>
    </location>
</feature>
<keyword evidence="1" id="KW-0812">Transmembrane</keyword>
<reference evidence="2 3" key="1">
    <citation type="submission" date="2020-01" db="EMBL/GenBank/DDBJ databases">
        <authorList>
            <person name="Deng T."/>
        </authorList>
    </citation>
    <scope>NUCLEOTIDE SEQUENCE [LARGE SCALE GENOMIC DNA]</scope>
    <source>
        <strain evidence="2 3">5221</strain>
    </source>
</reference>
<keyword evidence="1" id="KW-1133">Transmembrane helix</keyword>
<comment type="caution">
    <text evidence="2">The sequence shown here is derived from an EMBL/GenBank/DDBJ whole genome shotgun (WGS) entry which is preliminary data.</text>
</comment>
<feature type="transmembrane region" description="Helical" evidence="1">
    <location>
        <begin position="81"/>
        <end position="99"/>
    </location>
</feature>
<gene>
    <name evidence="2" type="ORF">GSY69_05960</name>
</gene>
<dbReference type="AlphaFoldDB" id="A0A6N9H7H4"/>
<accession>A0A6N9H7H4</accession>
<protein>
    <submittedName>
        <fullName evidence="2">Ammonia permease</fullName>
    </submittedName>
</protein>
<evidence type="ECO:0000313" key="3">
    <source>
        <dbReference type="Proteomes" id="UP000469215"/>
    </source>
</evidence>
<organism evidence="2 3">
    <name type="scientific">Brevibacterium rongguiense</name>
    <dbReference type="NCBI Taxonomy" id="2695267"/>
    <lineage>
        <taxon>Bacteria</taxon>
        <taxon>Bacillati</taxon>
        <taxon>Actinomycetota</taxon>
        <taxon>Actinomycetes</taxon>
        <taxon>Micrococcales</taxon>
        <taxon>Brevibacteriaceae</taxon>
        <taxon>Brevibacterium</taxon>
    </lineage>
</organism>
<keyword evidence="1" id="KW-0472">Membrane</keyword>
<evidence type="ECO:0000313" key="2">
    <source>
        <dbReference type="EMBL" id="MYM19524.1"/>
    </source>
</evidence>
<sequence>MLRWMRVLVALGLASALAVTSFLGWGPVVLASLLLVLALGYGWPRLTDSPQRWTTTLMLMLFGLLGMASSWLATAPPFLEWLPVLTAMGLLWAFVQNLARGIEARHAVANVSAQVAGLVVTLSACSWIAAIRLPGDRSIIVVGLVGIILAQCATALPLPARVTSPLALVMGVAGAMLAFAVVPADDPRLFVIVPYGMVMGGLVVALDRLLGMIAVAPYQAGSLRQNAVRSKARQWGVQLSLGAAPIAMAGVVVYVLERIPGMV</sequence>
<dbReference type="EMBL" id="WWEQ01000018">
    <property type="protein sequence ID" value="MYM19524.1"/>
    <property type="molecule type" value="Genomic_DNA"/>
</dbReference>
<feature type="transmembrane region" description="Helical" evidence="1">
    <location>
        <begin position="139"/>
        <end position="158"/>
    </location>
</feature>
<evidence type="ECO:0000256" key="1">
    <source>
        <dbReference type="SAM" id="Phobius"/>
    </source>
</evidence>